<keyword evidence="2" id="KW-0489">Methyltransferase</keyword>
<dbReference type="InterPro" id="IPR025714">
    <property type="entry name" value="Methyltranfer_dom"/>
</dbReference>
<protein>
    <submittedName>
        <fullName evidence="2">Methyltransferase domain-containing protein</fullName>
    </submittedName>
</protein>
<dbReference type="EMBL" id="CP158367">
    <property type="protein sequence ID" value="XBX75627.1"/>
    <property type="molecule type" value="Genomic_DNA"/>
</dbReference>
<dbReference type="AlphaFoldDB" id="A0AAU7VP69"/>
<proteinExistence type="predicted"/>
<name>A0AAU7VP69_9FIRM</name>
<dbReference type="Gene3D" id="3.40.50.150">
    <property type="entry name" value="Vaccinia Virus protein VP39"/>
    <property type="match status" value="1"/>
</dbReference>
<dbReference type="RefSeq" id="WP_350344370.1">
    <property type="nucleotide sequence ID" value="NZ_CP158367.1"/>
</dbReference>
<keyword evidence="2" id="KW-0808">Transferase</keyword>
<reference evidence="2" key="1">
    <citation type="journal article" date="2013" name="Extremophiles">
        <title>Proteinivorax tanatarense gen. nov., sp. nov., an anaerobic, haloalkaliphilic, proteolytic bacterium isolated from a decaying algal bloom, and proposal of Proteinivoraceae fam. nov.</title>
        <authorList>
            <person name="Kevbrin V."/>
            <person name="Boltyanskaya Y."/>
            <person name="Zhilina T."/>
            <person name="Kolganova T."/>
            <person name="Lavrentjeva E."/>
            <person name="Kuznetsov B."/>
        </authorList>
    </citation>
    <scope>NUCLEOTIDE SEQUENCE</scope>
    <source>
        <strain evidence="2">Z-910T</strain>
    </source>
</reference>
<organism evidence="2">
    <name type="scientific">Proteinivorax tanatarense</name>
    <dbReference type="NCBI Taxonomy" id="1260629"/>
    <lineage>
        <taxon>Bacteria</taxon>
        <taxon>Bacillati</taxon>
        <taxon>Bacillota</taxon>
        <taxon>Clostridia</taxon>
        <taxon>Eubacteriales</taxon>
        <taxon>Proteinivoracaceae</taxon>
        <taxon>Proteinivorax</taxon>
    </lineage>
</organism>
<feature type="domain" description="Methyltransferase" evidence="1">
    <location>
        <begin position="40"/>
        <end position="144"/>
    </location>
</feature>
<dbReference type="Pfam" id="PF13847">
    <property type="entry name" value="Methyltransf_31"/>
    <property type="match status" value="1"/>
</dbReference>
<reference evidence="2" key="2">
    <citation type="submission" date="2024-06" db="EMBL/GenBank/DDBJ databases">
        <authorList>
            <person name="Petrova K.O."/>
            <person name="Toshchakov S.V."/>
            <person name="Boltjanskaja Y.V."/>
            <person name="Kevbrin V."/>
        </authorList>
    </citation>
    <scope>NUCLEOTIDE SEQUENCE</scope>
    <source>
        <strain evidence="2">Z-910T</strain>
    </source>
</reference>
<evidence type="ECO:0000259" key="1">
    <source>
        <dbReference type="Pfam" id="PF13847"/>
    </source>
</evidence>
<dbReference type="InterPro" id="IPR029063">
    <property type="entry name" value="SAM-dependent_MTases_sf"/>
</dbReference>
<evidence type="ECO:0000313" key="2">
    <source>
        <dbReference type="EMBL" id="XBX75627.1"/>
    </source>
</evidence>
<dbReference type="GO" id="GO:0032259">
    <property type="term" value="P:methylation"/>
    <property type="evidence" value="ECO:0007669"/>
    <property type="project" value="UniProtKB-KW"/>
</dbReference>
<sequence>MKRIFTSVEKMCCEFYPAFYLYHSIYKNVMRNEIKLANITSNDVVLNIGCGAIPFTALHIVQMTGAKVIALDKDKEAVEKAKKCLSKYKLQKNIEIALGDGIVENLPDFTVAIIALHVKEKATMLENLKLTKSPGARVVFRQPAVGYENEYGSLPDKYVPDGKISQKMKTFKESYLYHIS</sequence>
<gene>
    <name evidence="2" type="ORF">PRVXT_000768</name>
</gene>
<dbReference type="SUPFAM" id="SSF53335">
    <property type="entry name" value="S-adenosyl-L-methionine-dependent methyltransferases"/>
    <property type="match status" value="1"/>
</dbReference>
<dbReference type="GO" id="GO:0008168">
    <property type="term" value="F:methyltransferase activity"/>
    <property type="evidence" value="ECO:0007669"/>
    <property type="project" value="UniProtKB-KW"/>
</dbReference>
<accession>A0AAU7VP69</accession>